<keyword evidence="3 10" id="KW-0863">Zinc-finger</keyword>
<keyword evidence="1 10" id="KW-0479">Metal-binding</keyword>
<evidence type="ECO:0000256" key="3">
    <source>
        <dbReference type="ARBA" id="ARBA00022771"/>
    </source>
</evidence>
<keyword evidence="4 10" id="KW-0862">Zinc</keyword>
<evidence type="ECO:0000256" key="4">
    <source>
        <dbReference type="ARBA" id="ARBA00022833"/>
    </source>
</evidence>
<feature type="compositionally biased region" description="Basic and acidic residues" evidence="11">
    <location>
        <begin position="246"/>
        <end position="258"/>
    </location>
</feature>
<evidence type="ECO:0000256" key="7">
    <source>
        <dbReference type="ARBA" id="ARBA00064187"/>
    </source>
</evidence>
<sequence>MADVSETQTLLRQIKFLTDLINDAKQKEEKAQHCHYKKSPSASPSSQVSAPSFRQPSAQHKSQNISTCSVSKASSLSYPPSHAAKSHIDSNDRTSLESGQLLARGPLQRHCISYPSVQQSAYSKSEKGLSTSTSNRKVQYTTGNTTANRKPTSVQLQIQQGKHEETKNKMDQLSHKKAEVSVAREAMKSKIEDLKASIAQLSEAKTKRQKSTKEQSSGERCASARLLNEQRSVVVKPGQSRQTNVDNKEKQETREGKLGSKQIKHSSNVSVSAPGKANEPLRKTETLPLAVSSCSSRSVIMRKQLSQSQTAKGEGIGDGNKNCPNTSTAAAACQSSHPQLSQLSNKDSGSETRQTVFAKDKMVTNDIPSKSSAVADLQRELLATERKLHSMRQKIGCMLKESPTKATPSRSASNTELLPTNTVPSSSASYTKITARKGQLAKDAHFSQENIPQSPSTRNRPFPNRRSLKWTPQKHHVDSSGGVLVVGSSPSLRSFRGKPHKTAVIRADSSTNTTFLSQASCSNESHSRLTKLHGDTKVISSAQVGSGKKVQTTRCVFGKYSLRNVKTGSSPSTKTSLATGSIKTRFKVVKNPAQTSRNVEARSVVQRAAKVVISKYKMQRVSVPAVTSKAHSPYQKPKSAYAGGSFSAKAYPDFNQYGWRQGQSGRGRYRGGYTKRQFHGSHSGWWKDYSQYSSTTAFLKKKKAMALKMKMSWPQMQWSYSYNRHSITQSHRVSRQEQLQRRLKLIRKYKLLKWRSTSSQQSASPTKSGRERQDRLLMINGILYRSSSTSLTKASKFVPRVTTPQHSAFPSTVVVKNVNRKKMQTVTVRGVRFRVDGQGTKLQRVGCASTRHDKTTISRVDIGGTTYIQTKEGTLEKVFDNQTKSVINRVKQRSIARVAAKFKKDNTRNKKKFCLFYSRFGKCSRGQKCPYTHDPDKIAVCTRFLRGTCKVEQCPFSHKVAKEKMPVCAFFLRGVCAREDCPYLHVKVSQGAEVCQDFVNGFCSLADKCQKLHTLTCPSFSKTGSCPDGKKCRLQHRHENVPKTKNSKPASSESTTQTSRLAVKRRLSAETRESDREADPGGDSELPRKLACLPAFISLADYSTDESPAQTPSRSVKGKPTPSHTGSSLQIKPRI</sequence>
<evidence type="ECO:0000259" key="12">
    <source>
        <dbReference type="PROSITE" id="PS50103"/>
    </source>
</evidence>
<feature type="zinc finger region" description="C3H1-type" evidence="10">
    <location>
        <begin position="989"/>
        <end position="1016"/>
    </location>
</feature>
<dbReference type="GO" id="GO:0008270">
    <property type="term" value="F:zinc ion binding"/>
    <property type="evidence" value="ECO:0007669"/>
    <property type="project" value="UniProtKB-KW"/>
</dbReference>
<feature type="compositionally biased region" description="Polar residues" evidence="11">
    <location>
        <begin position="54"/>
        <end position="78"/>
    </location>
</feature>
<evidence type="ECO:0000256" key="5">
    <source>
        <dbReference type="ARBA" id="ARBA00023125"/>
    </source>
</evidence>
<feature type="zinc finger region" description="C3H1-type" evidence="10">
    <location>
        <begin position="962"/>
        <end position="988"/>
    </location>
</feature>
<accession>A0ABD0LL93</accession>
<feature type="compositionally biased region" description="Polar residues" evidence="11">
    <location>
        <begin position="447"/>
        <end position="459"/>
    </location>
</feature>
<dbReference type="GO" id="GO:0003677">
    <property type="term" value="F:DNA binding"/>
    <property type="evidence" value="ECO:0007669"/>
    <property type="project" value="UniProtKB-KW"/>
</dbReference>
<organism evidence="13 14">
    <name type="scientific">Batillaria attramentaria</name>
    <dbReference type="NCBI Taxonomy" id="370345"/>
    <lineage>
        <taxon>Eukaryota</taxon>
        <taxon>Metazoa</taxon>
        <taxon>Spiralia</taxon>
        <taxon>Lophotrochozoa</taxon>
        <taxon>Mollusca</taxon>
        <taxon>Gastropoda</taxon>
        <taxon>Caenogastropoda</taxon>
        <taxon>Sorbeoconcha</taxon>
        <taxon>Cerithioidea</taxon>
        <taxon>Batillariidae</taxon>
        <taxon>Batillaria</taxon>
    </lineage>
</organism>
<dbReference type="InterPro" id="IPR000571">
    <property type="entry name" value="Znf_CCCH"/>
</dbReference>
<evidence type="ECO:0000313" key="13">
    <source>
        <dbReference type="EMBL" id="KAK7500294.1"/>
    </source>
</evidence>
<evidence type="ECO:0000313" key="14">
    <source>
        <dbReference type="Proteomes" id="UP001519460"/>
    </source>
</evidence>
<feature type="compositionally biased region" description="Polar residues" evidence="11">
    <location>
        <begin position="404"/>
        <end position="432"/>
    </location>
</feature>
<feature type="region of interest" description="Disordered" evidence="11">
    <location>
        <begin position="1103"/>
        <end position="1135"/>
    </location>
</feature>
<dbReference type="AlphaFoldDB" id="A0ABD0LL93"/>
<feature type="domain" description="C3H1-type" evidence="12">
    <location>
        <begin position="1017"/>
        <end position="1039"/>
    </location>
</feature>
<dbReference type="FunFam" id="4.10.1000.10:FF:000008">
    <property type="entry name" value="zinc finger CCCH domain-containing protein 3"/>
    <property type="match status" value="1"/>
</dbReference>
<proteinExistence type="predicted"/>
<protein>
    <recommendedName>
        <fullName evidence="8">Zinc finger CCCH domain-containing protein 3</fullName>
    </recommendedName>
    <alternativeName>
        <fullName evidence="9">Smad-interacting CPSF-like factor</fullName>
    </alternativeName>
</protein>
<feature type="zinc finger region" description="C3H1-type" evidence="10">
    <location>
        <begin position="908"/>
        <end position="936"/>
    </location>
</feature>
<keyword evidence="2" id="KW-0677">Repeat</keyword>
<dbReference type="FunFam" id="4.10.1000.10:FF:000022">
    <property type="entry name" value="Zinc finger CCCH domain-containing protein 7"/>
    <property type="match status" value="1"/>
</dbReference>
<dbReference type="EMBL" id="JACVVK020000038">
    <property type="protein sequence ID" value="KAK7500294.1"/>
    <property type="molecule type" value="Genomic_DNA"/>
</dbReference>
<feature type="region of interest" description="Disordered" evidence="11">
    <location>
        <begin position="27"/>
        <end position="95"/>
    </location>
</feature>
<feature type="domain" description="C3H1-type" evidence="12">
    <location>
        <begin position="940"/>
        <end position="961"/>
    </location>
</feature>
<comment type="subunit">
    <text evidence="7">Interacts with SMAD1, SMAD3, SMAD4, CPSF2 and CPSF3.</text>
</comment>
<feature type="region of interest" description="Disordered" evidence="11">
    <location>
        <begin position="117"/>
        <end position="154"/>
    </location>
</feature>
<feature type="compositionally biased region" description="Basic and acidic residues" evidence="11">
    <location>
        <begin position="86"/>
        <end position="95"/>
    </location>
</feature>
<dbReference type="PANTHER" id="PTHR46156:SF1">
    <property type="entry name" value="ZINC FINGER CCCH DOMAIN-CONTAINING PROTEIN 3"/>
    <property type="match status" value="1"/>
</dbReference>
<evidence type="ECO:0000256" key="10">
    <source>
        <dbReference type="PROSITE-ProRule" id="PRU00723"/>
    </source>
</evidence>
<comment type="caution">
    <text evidence="13">The sequence shown here is derived from an EMBL/GenBank/DDBJ whole genome shotgun (WGS) entry which is preliminary data.</text>
</comment>
<feature type="zinc finger region" description="C3H1-type" evidence="10">
    <location>
        <begin position="1017"/>
        <end position="1039"/>
    </location>
</feature>
<dbReference type="SMART" id="SM00356">
    <property type="entry name" value="ZnF_C3H1"/>
    <property type="match status" value="5"/>
</dbReference>
<dbReference type="Gene3D" id="4.10.1000.10">
    <property type="entry name" value="Zinc finger, CCCH-type"/>
    <property type="match status" value="2"/>
</dbReference>
<feature type="compositionally biased region" description="Low complexity" evidence="11">
    <location>
        <begin position="39"/>
        <end position="52"/>
    </location>
</feature>
<evidence type="ECO:0000256" key="8">
    <source>
        <dbReference type="ARBA" id="ARBA00071600"/>
    </source>
</evidence>
<feature type="region of interest" description="Disordered" evidence="11">
    <location>
        <begin position="399"/>
        <end position="483"/>
    </location>
</feature>
<reference evidence="13 14" key="1">
    <citation type="journal article" date="2023" name="Sci. Data">
        <title>Genome assembly of the Korean intertidal mud-creeper Batillaria attramentaria.</title>
        <authorList>
            <person name="Patra A.K."/>
            <person name="Ho P.T."/>
            <person name="Jun S."/>
            <person name="Lee S.J."/>
            <person name="Kim Y."/>
            <person name="Won Y.J."/>
        </authorList>
    </citation>
    <scope>NUCLEOTIDE SEQUENCE [LARGE SCALE GENOMIC DNA]</scope>
    <source>
        <strain evidence="13">Wonlab-2016</strain>
    </source>
</reference>
<evidence type="ECO:0000256" key="1">
    <source>
        <dbReference type="ARBA" id="ARBA00022723"/>
    </source>
</evidence>
<feature type="region of interest" description="Disordered" evidence="11">
    <location>
        <begin position="1037"/>
        <end position="1087"/>
    </location>
</feature>
<feature type="compositionally biased region" description="Polar residues" evidence="11">
    <location>
        <begin position="1105"/>
        <end position="1114"/>
    </location>
</feature>
<comment type="function">
    <text evidence="6">Required for the export of polyadenylated mRNAs from the nucleus. Enhances ACVR1B-induced SMAD-dependent transcription. Binds to single-stranded DNA but not to double-stranded DNA in vitro. Involved in RNA cleavage.</text>
</comment>
<feature type="domain" description="C3H1-type" evidence="12">
    <location>
        <begin position="962"/>
        <end position="988"/>
    </location>
</feature>
<keyword evidence="5" id="KW-0238">DNA-binding</keyword>
<feature type="region of interest" description="Disordered" evidence="11">
    <location>
        <begin position="307"/>
        <end position="361"/>
    </location>
</feature>
<dbReference type="PANTHER" id="PTHR46156">
    <property type="entry name" value="CCCH ZINGC FINGER"/>
    <property type="match status" value="1"/>
</dbReference>
<feature type="domain" description="C3H1-type" evidence="12">
    <location>
        <begin position="989"/>
        <end position="1016"/>
    </location>
</feature>
<dbReference type="Proteomes" id="UP001519460">
    <property type="component" value="Unassembled WGS sequence"/>
</dbReference>
<dbReference type="SUPFAM" id="SSF90229">
    <property type="entry name" value="CCCH zinc finger"/>
    <property type="match status" value="1"/>
</dbReference>
<feature type="region of interest" description="Disordered" evidence="11">
    <location>
        <begin position="202"/>
        <end position="279"/>
    </location>
</feature>
<evidence type="ECO:0000256" key="11">
    <source>
        <dbReference type="SAM" id="MobiDB-lite"/>
    </source>
</evidence>
<gene>
    <name evidence="13" type="ORF">BaRGS_00008517</name>
</gene>
<dbReference type="InterPro" id="IPR036855">
    <property type="entry name" value="Znf_CCCH_sf"/>
</dbReference>
<dbReference type="PROSITE" id="PS50103">
    <property type="entry name" value="ZF_C3H1"/>
    <property type="match status" value="5"/>
</dbReference>
<feature type="compositionally biased region" description="Basic and acidic residues" evidence="11">
    <location>
        <begin position="1067"/>
        <end position="1079"/>
    </location>
</feature>
<feature type="compositionally biased region" description="Polar residues" evidence="11">
    <location>
        <begin position="1043"/>
        <end position="1060"/>
    </location>
</feature>
<keyword evidence="14" id="KW-1185">Reference proteome</keyword>
<feature type="compositionally biased region" description="Polar residues" evidence="11">
    <location>
        <begin position="1122"/>
        <end position="1135"/>
    </location>
</feature>
<feature type="compositionally biased region" description="Polar residues" evidence="11">
    <location>
        <begin position="322"/>
        <end position="355"/>
    </location>
</feature>
<feature type="zinc finger region" description="C3H1-type" evidence="10">
    <location>
        <begin position="940"/>
        <end position="961"/>
    </location>
</feature>
<dbReference type="GO" id="GO:0005634">
    <property type="term" value="C:nucleus"/>
    <property type="evidence" value="ECO:0007669"/>
    <property type="project" value="UniProtKB-ARBA"/>
</dbReference>
<evidence type="ECO:0000256" key="9">
    <source>
        <dbReference type="ARBA" id="ARBA00079564"/>
    </source>
</evidence>
<evidence type="ECO:0000256" key="2">
    <source>
        <dbReference type="ARBA" id="ARBA00022737"/>
    </source>
</evidence>
<feature type="domain" description="C3H1-type" evidence="12">
    <location>
        <begin position="908"/>
        <end position="936"/>
    </location>
</feature>
<name>A0ABD0LL93_9CAEN</name>
<evidence type="ECO:0000256" key="6">
    <source>
        <dbReference type="ARBA" id="ARBA00057285"/>
    </source>
</evidence>